<dbReference type="PROSITE" id="PS50119">
    <property type="entry name" value="ZF_BBOX"/>
    <property type="match status" value="1"/>
</dbReference>
<dbReference type="InterPro" id="IPR050143">
    <property type="entry name" value="TRIM/RBCC"/>
</dbReference>
<feature type="domain" description="B box-type" evidence="4">
    <location>
        <begin position="14"/>
        <end position="55"/>
    </location>
</feature>
<dbReference type="SMART" id="SM00336">
    <property type="entry name" value="BBOX"/>
    <property type="match status" value="1"/>
</dbReference>
<evidence type="ECO:0000256" key="2">
    <source>
        <dbReference type="ARBA" id="ARBA00022833"/>
    </source>
</evidence>
<dbReference type="AlphaFoldDB" id="A0A833YY55"/>
<dbReference type="SUPFAM" id="SSF49899">
    <property type="entry name" value="Concanavalin A-like lectins/glucanases"/>
    <property type="match status" value="1"/>
</dbReference>
<protein>
    <submittedName>
        <fullName evidence="6">Tripartite motif family like 2</fullName>
    </submittedName>
</protein>
<dbReference type="SMART" id="SM00589">
    <property type="entry name" value="PRY"/>
    <property type="match status" value="1"/>
</dbReference>
<dbReference type="SMART" id="SM00449">
    <property type="entry name" value="SPRY"/>
    <property type="match status" value="1"/>
</dbReference>
<evidence type="ECO:0000313" key="7">
    <source>
        <dbReference type="Proteomes" id="UP000664940"/>
    </source>
</evidence>
<dbReference type="InterPro" id="IPR001870">
    <property type="entry name" value="B30.2/SPRY"/>
</dbReference>
<evidence type="ECO:0000313" key="6">
    <source>
        <dbReference type="EMBL" id="KAF6085092.1"/>
    </source>
</evidence>
<gene>
    <name evidence="6" type="ORF">HJG60_019556</name>
</gene>
<evidence type="ECO:0000259" key="4">
    <source>
        <dbReference type="PROSITE" id="PS50119"/>
    </source>
</evidence>
<dbReference type="FunFam" id="2.60.120.920:FF:000004">
    <property type="entry name" value="Butyrophilin subfamily 1 member A1"/>
    <property type="match status" value="1"/>
</dbReference>
<dbReference type="Pfam" id="PF00622">
    <property type="entry name" value="SPRY"/>
    <property type="match status" value="1"/>
</dbReference>
<dbReference type="InterPro" id="IPR003879">
    <property type="entry name" value="Butyrophylin_SPRY"/>
</dbReference>
<accession>A0A833YY55</accession>
<dbReference type="EMBL" id="JABVXQ010000012">
    <property type="protein sequence ID" value="KAF6085092.1"/>
    <property type="molecule type" value="Genomic_DNA"/>
</dbReference>
<sequence>MFKWPSPELQGNIPEENYCQKHLELLLLFCEDDQVTLCGQCLLSEDHKNHTVYGIKEAAENYRKLFRDLVYALKEKLEATKVLVTEEQEKMVIIQGEERDFREVIEAEYKMIFRLMTEESDSNLQGPTFNLNFRKATPTQKMAFVAELEGKFQETLRNARECFKLNSESVLLQTLEPAEITDPRLCQIPGVRKILEGLQRPITLDPTTAHSCLLLSADLRSVRFRGVQQSVRGRPERLDYSASVLGAEIFASGRHYWEVDVEKATAWQLGVYEDTAHGPDGMFQVSGEKYLLTASMMGTEYTFWAFPPLKRVFSGERVHKVGVFVDHKYGQIAFYDVTKGLLIYNFSRLVFHGAVRPLFSLCFPNGGKDTDTLTICLPEADSCAGAVGPQPSALQV</sequence>
<dbReference type="SUPFAM" id="SSF57845">
    <property type="entry name" value="B-box zinc-binding domain"/>
    <property type="match status" value="1"/>
</dbReference>
<dbReference type="PROSITE" id="PS50188">
    <property type="entry name" value="B302_SPRY"/>
    <property type="match status" value="1"/>
</dbReference>
<dbReference type="Pfam" id="PF13765">
    <property type="entry name" value="PRY"/>
    <property type="match status" value="1"/>
</dbReference>
<dbReference type="InterPro" id="IPR000315">
    <property type="entry name" value="Znf_B-box"/>
</dbReference>
<keyword evidence="1 3" id="KW-0863">Zinc-finger</keyword>
<evidence type="ECO:0000256" key="3">
    <source>
        <dbReference type="PROSITE-ProRule" id="PRU00024"/>
    </source>
</evidence>
<dbReference type="InterPro" id="IPR003877">
    <property type="entry name" value="SPRY_dom"/>
</dbReference>
<dbReference type="Gene3D" id="3.30.160.60">
    <property type="entry name" value="Classic Zinc Finger"/>
    <property type="match status" value="1"/>
</dbReference>
<dbReference type="PANTHER" id="PTHR24103">
    <property type="entry name" value="E3 UBIQUITIN-PROTEIN LIGASE TRIM"/>
    <property type="match status" value="1"/>
</dbReference>
<proteinExistence type="predicted"/>
<reference evidence="6 7" key="1">
    <citation type="journal article" date="2020" name="Nature">
        <title>Six reference-quality genomes reveal evolution of bat adaptations.</title>
        <authorList>
            <person name="Jebb D."/>
            <person name="Huang Z."/>
            <person name="Pippel M."/>
            <person name="Hughes G.M."/>
            <person name="Lavrichenko K."/>
            <person name="Devanna P."/>
            <person name="Winkler S."/>
            <person name="Jermiin L.S."/>
            <person name="Skirmuntt E.C."/>
            <person name="Katzourakis A."/>
            <person name="Burkitt-Gray L."/>
            <person name="Ray D.A."/>
            <person name="Sullivan K.A.M."/>
            <person name="Roscito J.G."/>
            <person name="Kirilenko B.M."/>
            <person name="Davalos L.M."/>
            <person name="Corthals A.P."/>
            <person name="Power M.L."/>
            <person name="Jones G."/>
            <person name="Ransome R.D."/>
            <person name="Dechmann D.K.N."/>
            <person name="Locatelli A.G."/>
            <person name="Puechmaille S.J."/>
            <person name="Fedrigo O."/>
            <person name="Jarvis E.D."/>
            <person name="Hiller M."/>
            <person name="Vernes S.C."/>
            <person name="Myers E.W."/>
            <person name="Teeling E.C."/>
        </authorList>
    </citation>
    <scope>NUCLEOTIDE SEQUENCE [LARGE SCALE GENOMIC DNA]</scope>
    <source>
        <strain evidence="6">Bat1K_MPI-CBG_1</strain>
    </source>
</reference>
<keyword evidence="1 3" id="KW-0479">Metal-binding</keyword>
<name>A0A833YY55_9CHIR</name>
<dbReference type="InterPro" id="IPR006574">
    <property type="entry name" value="PRY"/>
</dbReference>
<dbReference type="InterPro" id="IPR043136">
    <property type="entry name" value="B30.2/SPRY_sf"/>
</dbReference>
<dbReference type="Pfam" id="PF00643">
    <property type="entry name" value="zf-B_box"/>
    <property type="match status" value="1"/>
</dbReference>
<keyword evidence="2" id="KW-0862">Zinc</keyword>
<feature type="domain" description="B30.2/SPRY" evidence="5">
    <location>
        <begin position="182"/>
        <end position="382"/>
    </location>
</feature>
<dbReference type="GO" id="GO:0008270">
    <property type="term" value="F:zinc ion binding"/>
    <property type="evidence" value="ECO:0007669"/>
    <property type="project" value="UniProtKB-KW"/>
</dbReference>
<dbReference type="Gene3D" id="2.60.120.920">
    <property type="match status" value="1"/>
</dbReference>
<dbReference type="PRINTS" id="PR01407">
    <property type="entry name" value="BUTYPHLNCDUF"/>
</dbReference>
<dbReference type="Proteomes" id="UP000664940">
    <property type="component" value="Unassembled WGS sequence"/>
</dbReference>
<comment type="caution">
    <text evidence="6">The sequence shown here is derived from an EMBL/GenBank/DDBJ whole genome shotgun (WGS) entry which is preliminary data.</text>
</comment>
<dbReference type="InterPro" id="IPR013320">
    <property type="entry name" value="ConA-like_dom_sf"/>
</dbReference>
<evidence type="ECO:0000259" key="5">
    <source>
        <dbReference type="PROSITE" id="PS50188"/>
    </source>
</evidence>
<evidence type="ECO:0000256" key="1">
    <source>
        <dbReference type="ARBA" id="ARBA00022771"/>
    </source>
</evidence>
<organism evidence="6 7">
    <name type="scientific">Phyllostomus discolor</name>
    <name type="common">pale spear-nosed bat</name>
    <dbReference type="NCBI Taxonomy" id="89673"/>
    <lineage>
        <taxon>Eukaryota</taxon>
        <taxon>Metazoa</taxon>
        <taxon>Chordata</taxon>
        <taxon>Craniata</taxon>
        <taxon>Vertebrata</taxon>
        <taxon>Euteleostomi</taxon>
        <taxon>Mammalia</taxon>
        <taxon>Eutheria</taxon>
        <taxon>Laurasiatheria</taxon>
        <taxon>Chiroptera</taxon>
        <taxon>Yangochiroptera</taxon>
        <taxon>Phyllostomidae</taxon>
        <taxon>Phyllostominae</taxon>
        <taxon>Phyllostomus</taxon>
    </lineage>
</organism>